<name>A0A5N6EBI4_9EURO</name>
<reference evidence="2 3" key="1">
    <citation type="submission" date="2019-04" db="EMBL/GenBank/DDBJ databases">
        <title>Fungal friends and foes A comparative genomics study of 23 Aspergillus species from section Flavi.</title>
        <authorList>
            <consortium name="DOE Joint Genome Institute"/>
            <person name="Kjaerbolling I."/>
            <person name="Vesth T.C."/>
            <person name="Frisvad J.C."/>
            <person name="Nybo J.L."/>
            <person name="Theobald S."/>
            <person name="Kildgaard S."/>
            <person name="Petersen T.I."/>
            <person name="Kuo A."/>
            <person name="Sato A."/>
            <person name="Lyhne E.K."/>
            <person name="Kogle M.E."/>
            <person name="Wiebenga A."/>
            <person name="Kun R.S."/>
            <person name="Lubbers R.J."/>
            <person name="Makela M.R."/>
            <person name="Barry K."/>
            <person name="Chovatia M."/>
            <person name="Clum A."/>
            <person name="Daum C."/>
            <person name="Haridas S."/>
            <person name="He G."/>
            <person name="LaButti K."/>
            <person name="Lipzen A."/>
            <person name="Mondo S."/>
            <person name="Pangilinan J."/>
            <person name="Riley R."/>
            <person name="Salamov A."/>
            <person name="Simmons B.A."/>
            <person name="Magnuson J.K."/>
            <person name="Henrissat B."/>
            <person name="Mortensen U.H."/>
            <person name="Larsen T.O."/>
            <person name="De vries R.P."/>
            <person name="Grigoriev I.V."/>
            <person name="Machida M."/>
            <person name="Baker S.E."/>
            <person name="Andersen M.R."/>
        </authorList>
    </citation>
    <scope>NUCLEOTIDE SEQUENCE [LARGE SCALE GENOMIC DNA]</scope>
    <source>
        <strain evidence="2 3">CBS 126849</strain>
    </source>
</reference>
<proteinExistence type="predicted"/>
<evidence type="ECO:0000313" key="3">
    <source>
        <dbReference type="Proteomes" id="UP000326799"/>
    </source>
</evidence>
<gene>
    <name evidence="2" type="ORF">BDV33DRAFT_21668</name>
</gene>
<keyword evidence="1" id="KW-1133">Transmembrane helix</keyword>
<accession>A0A5N6EBI4</accession>
<keyword evidence="1" id="KW-0472">Membrane</keyword>
<keyword evidence="1" id="KW-0812">Transmembrane</keyword>
<evidence type="ECO:0000313" key="2">
    <source>
        <dbReference type="EMBL" id="KAB8214962.1"/>
    </source>
</evidence>
<keyword evidence="3" id="KW-1185">Reference proteome</keyword>
<dbReference type="AlphaFoldDB" id="A0A5N6EBI4"/>
<dbReference type="Proteomes" id="UP000326799">
    <property type="component" value="Unassembled WGS sequence"/>
</dbReference>
<organism evidence="2 3">
    <name type="scientific">Aspergillus novoparasiticus</name>
    <dbReference type="NCBI Taxonomy" id="986946"/>
    <lineage>
        <taxon>Eukaryota</taxon>
        <taxon>Fungi</taxon>
        <taxon>Dikarya</taxon>
        <taxon>Ascomycota</taxon>
        <taxon>Pezizomycotina</taxon>
        <taxon>Eurotiomycetes</taxon>
        <taxon>Eurotiomycetidae</taxon>
        <taxon>Eurotiales</taxon>
        <taxon>Aspergillaceae</taxon>
        <taxon>Aspergillus</taxon>
        <taxon>Aspergillus subgen. Circumdati</taxon>
    </lineage>
</organism>
<dbReference type="EMBL" id="ML733516">
    <property type="protein sequence ID" value="KAB8214962.1"/>
    <property type="molecule type" value="Genomic_DNA"/>
</dbReference>
<feature type="transmembrane region" description="Helical" evidence="1">
    <location>
        <begin position="41"/>
        <end position="64"/>
    </location>
</feature>
<protein>
    <submittedName>
        <fullName evidence="2">Uncharacterized protein</fullName>
    </submittedName>
</protein>
<evidence type="ECO:0000256" key="1">
    <source>
        <dbReference type="SAM" id="Phobius"/>
    </source>
</evidence>
<sequence length="65" mass="6738">MEGAMGHRVATTTCAYTTPPRIASTSVALTVVSEHDLECDIMALVITAAGGWADIGSVLVIMMLS</sequence>